<dbReference type="Proteomes" id="UP000183760">
    <property type="component" value="Unassembled WGS sequence"/>
</dbReference>
<evidence type="ECO:0000313" key="3">
    <source>
        <dbReference type="Proteomes" id="UP000183760"/>
    </source>
</evidence>
<reference evidence="2 3" key="1">
    <citation type="submission" date="2016-10" db="EMBL/GenBank/DDBJ databases">
        <authorList>
            <person name="Varghese N."/>
            <person name="Submissions S."/>
        </authorList>
    </citation>
    <scope>NUCLEOTIDE SEQUENCE [LARGE SCALE GENOMIC DNA]</scope>
    <source>
        <strain evidence="2 3">DSM 16525</strain>
    </source>
</reference>
<protein>
    <recommendedName>
        <fullName evidence="5">GP-PDE domain-containing protein</fullName>
    </recommendedName>
</protein>
<proteinExistence type="predicted"/>
<reference evidence="1 4" key="2">
    <citation type="submission" date="2019-07" db="EMBL/GenBank/DDBJ databases">
        <title>Whole genome shotgun sequence of Myxococcus fulvus NBRC 100333.</title>
        <authorList>
            <person name="Hosoyama A."/>
            <person name="Uohara A."/>
            <person name="Ohji S."/>
            <person name="Ichikawa N."/>
        </authorList>
    </citation>
    <scope>NUCLEOTIDE SEQUENCE [LARGE SCALE GENOMIC DNA]</scope>
    <source>
        <strain evidence="1 4">NBRC 100333</strain>
    </source>
</reference>
<dbReference type="AlphaFoldDB" id="A0A511TFJ5"/>
<dbReference type="RefSeq" id="WP_074958367.1">
    <property type="nucleotide sequence ID" value="NZ_BJXR01000072.1"/>
</dbReference>
<evidence type="ECO:0008006" key="5">
    <source>
        <dbReference type="Google" id="ProtNLM"/>
    </source>
</evidence>
<sequence>MRHDKAHEDGDNLTLNEWLTMGKESGRGLKLDIKESDQVPAVLDEIEKVGIPQDRLMLNLGFEAMEKWGPEIRERFPDAILAINPPTEGEVKAADARKMVEQAEALGGPVTFVVRHDKLSDEAIETFLPAGPVSVWGEADDPVKAAEALRERGVNGVVDIAGPHGNNWGGKVDAAKNWLRTQWDKAFG</sequence>
<organism evidence="1 4">
    <name type="scientific">Myxococcus fulvus</name>
    <dbReference type="NCBI Taxonomy" id="33"/>
    <lineage>
        <taxon>Bacteria</taxon>
        <taxon>Pseudomonadati</taxon>
        <taxon>Myxococcota</taxon>
        <taxon>Myxococcia</taxon>
        <taxon>Myxococcales</taxon>
        <taxon>Cystobacterineae</taxon>
        <taxon>Myxococcaceae</taxon>
        <taxon>Myxococcus</taxon>
    </lineage>
</organism>
<keyword evidence="3" id="KW-1185">Reference proteome</keyword>
<dbReference type="OrthoDB" id="5385151at2"/>
<evidence type="ECO:0000313" key="1">
    <source>
        <dbReference type="EMBL" id="GEN12947.1"/>
    </source>
</evidence>
<accession>A0A511TFJ5</accession>
<name>A0A511TFJ5_MYXFU</name>
<evidence type="ECO:0000313" key="4">
    <source>
        <dbReference type="Proteomes" id="UP000321514"/>
    </source>
</evidence>
<dbReference type="EMBL" id="FOIB01000013">
    <property type="protein sequence ID" value="SEU38500.1"/>
    <property type="molecule type" value="Genomic_DNA"/>
</dbReference>
<evidence type="ECO:0000313" key="2">
    <source>
        <dbReference type="EMBL" id="SEU38500.1"/>
    </source>
</evidence>
<dbReference type="Proteomes" id="UP000321514">
    <property type="component" value="Unassembled WGS sequence"/>
</dbReference>
<dbReference type="EMBL" id="BJXR01000072">
    <property type="protein sequence ID" value="GEN12947.1"/>
    <property type="molecule type" value="Genomic_DNA"/>
</dbReference>
<comment type="caution">
    <text evidence="1">The sequence shown here is derived from an EMBL/GenBank/DDBJ whole genome shotgun (WGS) entry which is preliminary data.</text>
</comment>
<gene>
    <name evidence="1" type="ORF">MFU01_79840</name>
    <name evidence="2" type="ORF">SAMN05443572_11389</name>
</gene>